<dbReference type="Proteomes" id="UP000325122">
    <property type="component" value="Unassembled WGS sequence"/>
</dbReference>
<feature type="active site" description="Proton donor/acceptor" evidence="5">
    <location>
        <position position="207"/>
    </location>
</feature>
<dbReference type="PANTHER" id="PTHR33209:SF1">
    <property type="entry name" value="PEPTIDASE S49 DOMAIN-CONTAINING PROTEIN"/>
    <property type="match status" value="1"/>
</dbReference>
<dbReference type="GO" id="GO:0016020">
    <property type="term" value="C:membrane"/>
    <property type="evidence" value="ECO:0007669"/>
    <property type="project" value="InterPro"/>
</dbReference>
<dbReference type="PIRSF" id="PIRSF001217">
    <property type="entry name" value="Protease_4_SppA"/>
    <property type="match status" value="1"/>
</dbReference>
<gene>
    <name evidence="8" type="primary">sppA</name>
    <name evidence="8" type="ORF">F1654_07730</name>
</gene>
<dbReference type="NCBIfam" id="TIGR00705">
    <property type="entry name" value="SppA_67K"/>
    <property type="match status" value="1"/>
</dbReference>
<dbReference type="SUPFAM" id="SSF52096">
    <property type="entry name" value="ClpP/crotonase"/>
    <property type="match status" value="2"/>
</dbReference>
<comment type="caution">
    <text evidence="8">The sequence shown here is derived from an EMBL/GenBank/DDBJ whole genome shotgun (WGS) entry which is preliminary data.</text>
</comment>
<keyword evidence="4" id="KW-0720">Serine protease</keyword>
<protein>
    <submittedName>
        <fullName evidence="8">Signal peptide peptidase SppA</fullName>
    </submittedName>
</protein>
<evidence type="ECO:0000256" key="4">
    <source>
        <dbReference type="ARBA" id="ARBA00022825"/>
    </source>
</evidence>
<evidence type="ECO:0000256" key="2">
    <source>
        <dbReference type="ARBA" id="ARBA00022670"/>
    </source>
</evidence>
<keyword evidence="3" id="KW-0378">Hydrolase</keyword>
<dbReference type="CDD" id="cd07018">
    <property type="entry name" value="S49_SppA_67K_type"/>
    <property type="match status" value="1"/>
</dbReference>
<dbReference type="CDD" id="cd07023">
    <property type="entry name" value="S49_Sppa_N_C"/>
    <property type="match status" value="1"/>
</dbReference>
<dbReference type="InterPro" id="IPR004634">
    <property type="entry name" value="Pept_S49_pIV"/>
</dbReference>
<name>A0A5M6ZG01_9PROT</name>
<evidence type="ECO:0000256" key="1">
    <source>
        <dbReference type="ARBA" id="ARBA00008683"/>
    </source>
</evidence>
<dbReference type="InterPro" id="IPR047272">
    <property type="entry name" value="S49_SppA_C"/>
</dbReference>
<accession>A0A5M6ZG01</accession>
<dbReference type="GO" id="GO:0008236">
    <property type="term" value="F:serine-type peptidase activity"/>
    <property type="evidence" value="ECO:0007669"/>
    <property type="project" value="UniProtKB-KW"/>
</dbReference>
<dbReference type="Gene3D" id="6.20.330.10">
    <property type="match status" value="1"/>
</dbReference>
<dbReference type="InterPro" id="IPR029045">
    <property type="entry name" value="ClpP/crotonase-like_dom_sf"/>
</dbReference>
<dbReference type="RefSeq" id="WP_150022950.1">
    <property type="nucleotide sequence ID" value="NZ_VWOJ01000002.1"/>
</dbReference>
<organism evidence="8 9">
    <name type="scientific">Alkalicaulis satelles</name>
    <dbReference type="NCBI Taxonomy" id="2609175"/>
    <lineage>
        <taxon>Bacteria</taxon>
        <taxon>Pseudomonadati</taxon>
        <taxon>Pseudomonadota</taxon>
        <taxon>Alphaproteobacteria</taxon>
        <taxon>Maricaulales</taxon>
        <taxon>Maricaulaceae</taxon>
        <taxon>Alkalicaulis</taxon>
    </lineage>
</organism>
<dbReference type="InterPro" id="IPR002142">
    <property type="entry name" value="Peptidase_S49"/>
</dbReference>
<keyword evidence="2" id="KW-0645">Protease</keyword>
<evidence type="ECO:0000256" key="6">
    <source>
        <dbReference type="SAM" id="Phobius"/>
    </source>
</evidence>
<evidence type="ECO:0000259" key="7">
    <source>
        <dbReference type="Pfam" id="PF01343"/>
    </source>
</evidence>
<feature type="domain" description="Peptidase S49" evidence="7">
    <location>
        <begin position="400"/>
        <end position="548"/>
    </location>
</feature>
<evidence type="ECO:0000313" key="8">
    <source>
        <dbReference type="EMBL" id="KAA5803682.1"/>
    </source>
</evidence>
<dbReference type="AlphaFoldDB" id="A0A5M6ZG01"/>
<keyword evidence="9" id="KW-1185">Reference proteome</keyword>
<reference evidence="8 9" key="1">
    <citation type="submission" date="2019-09" db="EMBL/GenBank/DDBJ databases">
        <authorList>
            <person name="Kevbrin V."/>
            <person name="Grouzdev D.S."/>
        </authorList>
    </citation>
    <scope>NUCLEOTIDE SEQUENCE [LARGE SCALE GENOMIC DNA]</scope>
    <source>
        <strain evidence="8 9">G-192</strain>
    </source>
</reference>
<dbReference type="Gene3D" id="3.90.226.10">
    <property type="entry name" value="2-enoyl-CoA Hydratase, Chain A, domain 1"/>
    <property type="match status" value="3"/>
</dbReference>
<keyword evidence="6" id="KW-0812">Transmembrane</keyword>
<keyword evidence="6" id="KW-0472">Membrane</keyword>
<proteinExistence type="inferred from homology"/>
<feature type="active site" description="Nucleophile" evidence="5">
    <location>
        <position position="414"/>
    </location>
</feature>
<comment type="similarity">
    <text evidence="1">Belongs to the peptidase S49 family.</text>
</comment>
<dbReference type="InterPro" id="IPR047217">
    <property type="entry name" value="S49_SppA_67K_type_N"/>
</dbReference>
<evidence type="ECO:0000256" key="3">
    <source>
        <dbReference type="ARBA" id="ARBA00022801"/>
    </source>
</evidence>
<evidence type="ECO:0000256" key="5">
    <source>
        <dbReference type="PIRSR" id="PIRSR001217-1"/>
    </source>
</evidence>
<evidence type="ECO:0000313" key="9">
    <source>
        <dbReference type="Proteomes" id="UP000325122"/>
    </source>
</evidence>
<feature type="domain" description="Peptidase S49" evidence="7">
    <location>
        <begin position="139"/>
        <end position="299"/>
    </location>
</feature>
<sequence length="629" mass="68253">MSDKAKENIFARIWRWIGHIQHGILRVFGLILMLIVLIALIGSIFSGDDEFEMAESGLLSFSPNGVIVEEKSQVSPGDAFTAALLGGGARNEILLRDVIEGLRLAAADDEVTALMVNFDNLLGATPAALHAIAAEMAAFRETGKDIIAYGDSFTMGGYLLASQASEIHMHDMGWVMVNGYAVYRTFFRSLLDRLNVTVNIYRVGEFKSALEPFMGDEMSEEAAEANRFVFGELWDAYQRRVEGARGLDQGALQVYADTFPDQITALAHESARATGEIALRAGLIDHLTGRGAFRNAMEERFGRDADQNRVRSSNFLEYVEARRPKPRERGDVIALITMTGTIVDGNQDGGVIGGDMHANLVRKARLDDDVKAIVVRIDSGGGSAFASELIREELRQARLDGKIVVVSMGGVAASGGYWIAAPAHEIWAEPTTITGSIGIFGFLPTLENALGEIGVSEDGVALTQTARFPSPTGGVSEAWNTILQANIETGYDNFLDVVGEGRNMTRAEVDAIGQGRIWTGAQAHERGLVDHLGGFDEAVTAAAERAGLEEGQFRLRRFVEERDPFKEFLKMIGLSFVAEVMAGSGLMPGGLLGQAASETGAELQRINMMNDPRGVYATCLECESFRRVR</sequence>
<keyword evidence="6" id="KW-1133">Transmembrane helix</keyword>
<dbReference type="Pfam" id="PF01343">
    <property type="entry name" value="Peptidase_S49"/>
    <property type="match status" value="2"/>
</dbReference>
<dbReference type="PANTHER" id="PTHR33209">
    <property type="entry name" value="PROTEASE 4"/>
    <property type="match status" value="1"/>
</dbReference>
<dbReference type="GO" id="GO:0006465">
    <property type="term" value="P:signal peptide processing"/>
    <property type="evidence" value="ECO:0007669"/>
    <property type="project" value="InterPro"/>
</dbReference>
<dbReference type="EMBL" id="VWOJ01000002">
    <property type="protein sequence ID" value="KAA5803682.1"/>
    <property type="molecule type" value="Genomic_DNA"/>
</dbReference>
<feature type="transmembrane region" description="Helical" evidence="6">
    <location>
        <begin position="24"/>
        <end position="45"/>
    </location>
</feature>